<protein>
    <recommendedName>
        <fullName evidence="1">DUF6532 domain-containing protein</fullName>
    </recommendedName>
</protein>
<keyword evidence="3" id="KW-1185">Reference proteome</keyword>
<reference evidence="3" key="1">
    <citation type="journal article" date="2014" name="Proc. Natl. Acad. Sci. U.S.A.">
        <title>Extensive sampling of basidiomycete genomes demonstrates inadequacy of the white-rot/brown-rot paradigm for wood decay fungi.</title>
        <authorList>
            <person name="Riley R."/>
            <person name="Salamov A.A."/>
            <person name="Brown D.W."/>
            <person name="Nagy L.G."/>
            <person name="Floudas D."/>
            <person name="Held B.W."/>
            <person name="Levasseur A."/>
            <person name="Lombard V."/>
            <person name="Morin E."/>
            <person name="Otillar R."/>
            <person name="Lindquist E.A."/>
            <person name="Sun H."/>
            <person name="LaButti K.M."/>
            <person name="Schmutz J."/>
            <person name="Jabbour D."/>
            <person name="Luo H."/>
            <person name="Baker S.E."/>
            <person name="Pisabarro A.G."/>
            <person name="Walton J.D."/>
            <person name="Blanchette R.A."/>
            <person name="Henrissat B."/>
            <person name="Martin F."/>
            <person name="Cullen D."/>
            <person name="Hibbett D.S."/>
            <person name="Grigoriev I.V."/>
        </authorList>
    </citation>
    <scope>NUCLEOTIDE SEQUENCE [LARGE SCALE GENOMIC DNA]</scope>
    <source>
        <strain evidence="3">FD-172 SS1</strain>
    </source>
</reference>
<dbReference type="Proteomes" id="UP000027195">
    <property type="component" value="Unassembled WGS sequence"/>
</dbReference>
<dbReference type="EMBL" id="KL198070">
    <property type="protein sequence ID" value="KDQ10174.1"/>
    <property type="molecule type" value="Genomic_DNA"/>
</dbReference>
<dbReference type="InterPro" id="IPR045341">
    <property type="entry name" value="DUF6532"/>
</dbReference>
<dbReference type="HOGENOM" id="CLU_1948493_0_0_1"/>
<evidence type="ECO:0000313" key="3">
    <source>
        <dbReference type="Proteomes" id="UP000027195"/>
    </source>
</evidence>
<dbReference type="InParanoid" id="A0A067M3M4"/>
<organism evidence="2 3">
    <name type="scientific">Botryobasidium botryosum (strain FD-172 SS1)</name>
    <dbReference type="NCBI Taxonomy" id="930990"/>
    <lineage>
        <taxon>Eukaryota</taxon>
        <taxon>Fungi</taxon>
        <taxon>Dikarya</taxon>
        <taxon>Basidiomycota</taxon>
        <taxon>Agaricomycotina</taxon>
        <taxon>Agaricomycetes</taxon>
        <taxon>Cantharellales</taxon>
        <taxon>Botryobasidiaceae</taxon>
        <taxon>Botryobasidium</taxon>
    </lineage>
</organism>
<evidence type="ECO:0000259" key="1">
    <source>
        <dbReference type="Pfam" id="PF20149"/>
    </source>
</evidence>
<gene>
    <name evidence="2" type="ORF">BOTBODRAFT_499125</name>
</gene>
<evidence type="ECO:0000313" key="2">
    <source>
        <dbReference type="EMBL" id="KDQ10174.1"/>
    </source>
</evidence>
<name>A0A067M3M4_BOTB1</name>
<feature type="domain" description="DUF6532" evidence="1">
    <location>
        <begin position="10"/>
        <end position="92"/>
    </location>
</feature>
<proteinExistence type="predicted"/>
<dbReference type="AlphaFoldDB" id="A0A067M3M4"/>
<sequence length="129" mass="14433">MGIAWYHWGIRARARVVRGAVKVTAASAVGKSYGLGTQQTPAEVTARAAEPLNFHIYIYPVDERGRVLDPQPYRHSIITPLLRELFFEARGNVTEHLSGALSHVRFSAATSGENIYLARRVVQRYGREI</sequence>
<dbReference type="Pfam" id="PF20149">
    <property type="entry name" value="DUF6532"/>
    <property type="match status" value="1"/>
</dbReference>
<dbReference type="OrthoDB" id="3225557at2759"/>
<accession>A0A067M3M4</accession>